<name>A0ABX0KGG8_9PROT</name>
<keyword evidence="6" id="KW-1185">Reference proteome</keyword>
<evidence type="ECO:0000256" key="1">
    <source>
        <dbReference type="ARBA" id="ARBA00000830"/>
    </source>
</evidence>
<evidence type="ECO:0000256" key="3">
    <source>
        <dbReference type="ARBA" id="ARBA00006171"/>
    </source>
</evidence>
<dbReference type="Proteomes" id="UP000615326">
    <property type="component" value="Unassembled WGS sequence"/>
</dbReference>
<dbReference type="EC" id="3.1.3.18" evidence="4"/>
<comment type="catalytic activity">
    <reaction evidence="1">
        <text>2-phosphoglycolate + H2O = glycolate + phosphate</text>
        <dbReference type="Rhea" id="RHEA:14369"/>
        <dbReference type="ChEBI" id="CHEBI:15377"/>
        <dbReference type="ChEBI" id="CHEBI:29805"/>
        <dbReference type="ChEBI" id="CHEBI:43474"/>
        <dbReference type="ChEBI" id="CHEBI:58033"/>
        <dbReference type="EC" id="3.1.3.18"/>
    </reaction>
</comment>
<dbReference type="NCBIfam" id="TIGR01549">
    <property type="entry name" value="HAD-SF-IA-v1"/>
    <property type="match status" value="1"/>
</dbReference>
<dbReference type="InterPro" id="IPR006439">
    <property type="entry name" value="HAD-SF_hydro_IA"/>
</dbReference>
<dbReference type="InterPro" id="IPR041492">
    <property type="entry name" value="HAD_2"/>
</dbReference>
<evidence type="ECO:0000256" key="4">
    <source>
        <dbReference type="ARBA" id="ARBA00013078"/>
    </source>
</evidence>
<dbReference type="Pfam" id="PF13419">
    <property type="entry name" value="HAD_2"/>
    <property type="match status" value="1"/>
</dbReference>
<protein>
    <recommendedName>
        <fullName evidence="4">phosphoglycolate phosphatase</fullName>
        <ecNumber evidence="4">3.1.3.18</ecNumber>
    </recommendedName>
</protein>
<organism evidence="5 6">
    <name type="scientific">Acetobacter fallax</name>
    <dbReference type="NCBI Taxonomy" id="1737473"/>
    <lineage>
        <taxon>Bacteria</taxon>
        <taxon>Pseudomonadati</taxon>
        <taxon>Pseudomonadota</taxon>
        <taxon>Alphaproteobacteria</taxon>
        <taxon>Acetobacterales</taxon>
        <taxon>Acetobacteraceae</taxon>
        <taxon>Acetobacter</taxon>
    </lineage>
</organism>
<dbReference type="InterPro" id="IPR023214">
    <property type="entry name" value="HAD_sf"/>
</dbReference>
<accession>A0ABX0KGG8</accession>
<dbReference type="SUPFAM" id="SSF56784">
    <property type="entry name" value="HAD-like"/>
    <property type="match status" value="1"/>
</dbReference>
<dbReference type="GO" id="GO:0016787">
    <property type="term" value="F:hydrolase activity"/>
    <property type="evidence" value="ECO:0007669"/>
    <property type="project" value="UniProtKB-KW"/>
</dbReference>
<dbReference type="RefSeq" id="WP_173577542.1">
    <property type="nucleotide sequence ID" value="NZ_WOSW01000019.1"/>
</dbReference>
<dbReference type="Gene3D" id="1.10.150.240">
    <property type="entry name" value="Putative phosphatase, domain 2"/>
    <property type="match status" value="1"/>
</dbReference>
<dbReference type="PANTHER" id="PTHR43434:SF1">
    <property type="entry name" value="PHOSPHOGLYCOLATE PHOSPHATASE"/>
    <property type="match status" value="1"/>
</dbReference>
<gene>
    <name evidence="5" type="ORF">GOB84_10705</name>
</gene>
<dbReference type="EMBL" id="WOSW01000019">
    <property type="protein sequence ID" value="NHO33017.1"/>
    <property type="molecule type" value="Genomic_DNA"/>
</dbReference>
<evidence type="ECO:0000313" key="5">
    <source>
        <dbReference type="EMBL" id="NHO33017.1"/>
    </source>
</evidence>
<keyword evidence="5" id="KW-0378">Hydrolase</keyword>
<sequence>MRLAVFDLDGTLVDSLTDLADSVNILLQGYGLPKQDAEAVRGMIGDGVAALVERALLRSGMPAPEIDRTEATSRFMDIYGPRATEHSRLFPGTGTALTLMRDQGWTLAVCTNKPVTAARAILDSFGLTDLLSAVSGGDSFATRKPDPAPLLGTISLAGGDPGRTVMIGDHANDIHAATSAGTRSIFAGWGYGTATCADGATATATRISDVPDLAAHLLPETS</sequence>
<dbReference type="PRINTS" id="PR00413">
    <property type="entry name" value="HADHALOGNASE"/>
</dbReference>
<reference evidence="5 6" key="1">
    <citation type="journal article" date="2020" name="Int. J. Syst. Evol. Microbiol.">
        <title>Novel acetic acid bacteria from cider fermentations: Acetobacter conturbans sp. nov. and Acetobacter fallax sp. nov.</title>
        <authorList>
            <person name="Sombolestani A.S."/>
            <person name="Cleenwerck I."/>
            <person name="Cnockaert M."/>
            <person name="Borremans W."/>
            <person name="Wieme A.D."/>
            <person name="De Vuyst L."/>
            <person name="Vandamme P."/>
        </authorList>
    </citation>
    <scope>NUCLEOTIDE SEQUENCE [LARGE SCALE GENOMIC DNA]</scope>
    <source>
        <strain evidence="5 6">LMG 1637</strain>
    </source>
</reference>
<comment type="caution">
    <text evidence="5">The sequence shown here is derived from an EMBL/GenBank/DDBJ whole genome shotgun (WGS) entry which is preliminary data.</text>
</comment>
<dbReference type="SFLD" id="SFLDG01129">
    <property type="entry name" value="C1.5:_HAD__Beta-PGM__Phosphata"/>
    <property type="match status" value="1"/>
</dbReference>
<dbReference type="InterPro" id="IPR050155">
    <property type="entry name" value="HAD-like_hydrolase_sf"/>
</dbReference>
<evidence type="ECO:0000313" key="6">
    <source>
        <dbReference type="Proteomes" id="UP000615326"/>
    </source>
</evidence>
<dbReference type="PANTHER" id="PTHR43434">
    <property type="entry name" value="PHOSPHOGLYCOLATE PHOSPHATASE"/>
    <property type="match status" value="1"/>
</dbReference>
<comment type="similarity">
    <text evidence="3">Belongs to the HAD-like hydrolase superfamily. CbbY/CbbZ/Gph/YieH family.</text>
</comment>
<comment type="pathway">
    <text evidence="2">Organic acid metabolism; glycolate biosynthesis; glycolate from 2-phosphoglycolate: step 1/1.</text>
</comment>
<dbReference type="Gene3D" id="3.40.50.1000">
    <property type="entry name" value="HAD superfamily/HAD-like"/>
    <property type="match status" value="1"/>
</dbReference>
<dbReference type="InterPro" id="IPR023198">
    <property type="entry name" value="PGP-like_dom2"/>
</dbReference>
<proteinExistence type="inferred from homology"/>
<dbReference type="SFLD" id="SFLDS00003">
    <property type="entry name" value="Haloacid_Dehalogenase"/>
    <property type="match status" value="1"/>
</dbReference>
<dbReference type="InterPro" id="IPR036412">
    <property type="entry name" value="HAD-like_sf"/>
</dbReference>
<evidence type="ECO:0000256" key="2">
    <source>
        <dbReference type="ARBA" id="ARBA00004818"/>
    </source>
</evidence>